<proteinExistence type="predicted"/>
<keyword evidence="2" id="KW-1185">Reference proteome</keyword>
<name>A0ABY7FQP9_MYAAR</name>
<dbReference type="EMBL" id="CP111024">
    <property type="protein sequence ID" value="WAR23484.1"/>
    <property type="molecule type" value="Genomic_DNA"/>
</dbReference>
<evidence type="ECO:0000313" key="1">
    <source>
        <dbReference type="EMBL" id="WAR23484.1"/>
    </source>
</evidence>
<feature type="non-terminal residue" evidence="1">
    <location>
        <position position="1"/>
    </location>
</feature>
<accession>A0ABY7FQP9</accession>
<reference evidence="1" key="1">
    <citation type="submission" date="2022-11" db="EMBL/GenBank/DDBJ databases">
        <title>Centuries of genome instability and evolution in soft-shell clam transmissible cancer (bioRxiv).</title>
        <authorList>
            <person name="Hart S.F.M."/>
            <person name="Yonemitsu M.A."/>
            <person name="Giersch R.M."/>
            <person name="Beal B.F."/>
            <person name="Arriagada G."/>
            <person name="Davis B.W."/>
            <person name="Ostrander E.A."/>
            <person name="Goff S.P."/>
            <person name="Metzger M.J."/>
        </authorList>
    </citation>
    <scope>NUCLEOTIDE SEQUENCE</scope>
    <source>
        <strain evidence="1">MELC-2E11</strain>
        <tissue evidence="1">Siphon/mantle</tissue>
    </source>
</reference>
<gene>
    <name evidence="1" type="ORF">MAR_037153</name>
</gene>
<feature type="non-terminal residue" evidence="1">
    <location>
        <position position="318"/>
    </location>
</feature>
<organism evidence="1 2">
    <name type="scientific">Mya arenaria</name>
    <name type="common">Soft-shell clam</name>
    <dbReference type="NCBI Taxonomy" id="6604"/>
    <lineage>
        <taxon>Eukaryota</taxon>
        <taxon>Metazoa</taxon>
        <taxon>Spiralia</taxon>
        <taxon>Lophotrochozoa</taxon>
        <taxon>Mollusca</taxon>
        <taxon>Bivalvia</taxon>
        <taxon>Autobranchia</taxon>
        <taxon>Heteroconchia</taxon>
        <taxon>Euheterodonta</taxon>
        <taxon>Imparidentia</taxon>
        <taxon>Neoheterodontei</taxon>
        <taxon>Myida</taxon>
        <taxon>Myoidea</taxon>
        <taxon>Myidae</taxon>
        <taxon>Mya</taxon>
    </lineage>
</organism>
<sequence>KHIWGVPYYVKVDGRLVPPASLPRIDWSAFSSSLSLNNTHGQHYQILTGVTTVDTTTLLSVHLEHKVSTSHYHELELVLENAWKRQHHEFQSSDIEIHIRNQEELVNYYGESTWRLVYSVSVNGTSMDKDTVKDLDLDTLQQEITSSGKLHVKLTRWANSQNLYETRNLQSVVVDKYIAIGDIDNFERAVVFQINRTLNESFTVHVVRQKEYVNTTGQSAWSVQFMLFLNGTTFVRKDMMAMISKELLSNATTMVTGIDNQRYSVVEDAADYVDIDNEYTLVLDKKVTETDKDEFRKHLEAAWKKLHSDWSAINVRIA</sequence>
<protein>
    <submittedName>
        <fullName evidence="1">Uncharacterized protein</fullName>
    </submittedName>
</protein>
<dbReference type="Proteomes" id="UP001164746">
    <property type="component" value="Chromosome 13"/>
</dbReference>
<evidence type="ECO:0000313" key="2">
    <source>
        <dbReference type="Proteomes" id="UP001164746"/>
    </source>
</evidence>